<accession>F3FDP1</accession>
<evidence type="ECO:0000313" key="3">
    <source>
        <dbReference type="Proteomes" id="UP000004471"/>
    </source>
</evidence>
<feature type="domain" description="TrmO C-terminal" evidence="1">
    <location>
        <begin position="1"/>
        <end position="37"/>
    </location>
</feature>
<reference evidence="2 3" key="1">
    <citation type="journal article" date="2011" name="PLoS Pathog.">
        <title>Dynamic evolution of pathogenicity revealed by sequencing and comparative genomics of 19 Pseudomonas syringae isolates.</title>
        <authorList>
            <person name="Baltrus D.A."/>
            <person name="Nishimura M.T."/>
            <person name="Romanchuk A."/>
            <person name="Chang J.H."/>
            <person name="Mukhtar M.S."/>
            <person name="Cherkis K."/>
            <person name="Roach J."/>
            <person name="Grant S.R."/>
            <person name="Jones C.D."/>
            <person name="Dangl J.L."/>
        </authorList>
    </citation>
    <scope>NUCLEOTIDE SEQUENCE [LARGE SCALE GENOMIC DNA]</scope>
    <source>
        <strain evidence="3">M301072PT</strain>
    </source>
</reference>
<feature type="non-terminal residue" evidence="2">
    <location>
        <position position="1"/>
    </location>
</feature>
<evidence type="ECO:0000313" key="2">
    <source>
        <dbReference type="EMBL" id="EGH28327.1"/>
    </source>
</evidence>
<proteinExistence type="predicted"/>
<gene>
    <name evidence="2" type="ORF">PSYJA_04724</name>
</gene>
<dbReference type="AlphaFoldDB" id="F3FDP1"/>
<organism evidence="2 3">
    <name type="scientific">Pseudomonas syringae pv. japonica str. M301072</name>
    <dbReference type="NCBI Taxonomy" id="629262"/>
    <lineage>
        <taxon>Bacteria</taxon>
        <taxon>Pseudomonadati</taxon>
        <taxon>Pseudomonadota</taxon>
        <taxon>Gammaproteobacteria</taxon>
        <taxon>Pseudomonadales</taxon>
        <taxon>Pseudomonadaceae</taxon>
        <taxon>Pseudomonas</taxon>
        <taxon>Pseudomonas syringae</taxon>
    </lineage>
</organism>
<dbReference type="InterPro" id="IPR036413">
    <property type="entry name" value="YaeB-like_sf"/>
</dbReference>
<sequence length="51" mass="5965">ELIEQCLAQDPRPAYQLPPPERRYGAQFWDLDVRWHYPQAGVICVLEVLIA</sequence>
<dbReference type="EMBL" id="AEAH01000188">
    <property type="protein sequence ID" value="EGH28327.1"/>
    <property type="molecule type" value="Genomic_DNA"/>
</dbReference>
<name>F3FDP1_PSESX</name>
<protein>
    <recommendedName>
        <fullName evidence="1">TrmO C-terminal domain-containing protein</fullName>
    </recommendedName>
</protein>
<dbReference type="Proteomes" id="UP000004471">
    <property type="component" value="Unassembled WGS sequence"/>
</dbReference>
<comment type="caution">
    <text evidence="2">The sequence shown here is derived from an EMBL/GenBank/DDBJ whole genome shotgun (WGS) entry which is preliminary data.</text>
</comment>
<dbReference type="HOGENOM" id="CLU_3092251_0_0_6"/>
<dbReference type="Gene3D" id="3.30.2310.10">
    <property type="entry name" value="YaeB-like"/>
    <property type="match status" value="1"/>
</dbReference>
<dbReference type="Pfam" id="PF18389">
    <property type="entry name" value="TrmO_C"/>
    <property type="match status" value="1"/>
</dbReference>
<dbReference type="SUPFAM" id="SSF118196">
    <property type="entry name" value="YaeB-like"/>
    <property type="match status" value="1"/>
</dbReference>
<dbReference type="InterPro" id="IPR041369">
    <property type="entry name" value="TrmO_C"/>
</dbReference>
<evidence type="ECO:0000259" key="1">
    <source>
        <dbReference type="Pfam" id="PF18389"/>
    </source>
</evidence>